<dbReference type="OrthoDB" id="7872535at2"/>
<accession>A3V269</accession>
<dbReference type="AlphaFoldDB" id="A3V269"/>
<sequence>MAETKMVEKSSKPRRAAPKPGSASVSEESGKPLSAKAPTARKPENRRKRLTIQERIMEHLAEVPALLAVSTLSQMLRDTAHLPTRLAIQRARIDVLRARTIACRLGKPADSAITLAALLNRNAKVEVAPVEAPVPPKEEEQAAQTAAPEPILSPDAQQDMRIELTEAHIHQGIQLPKGAILVVNGAIGLSLIEMEVAKPAIEDAPEEDVSGVVADGAETDQNEDKTEDLDEQNKAES</sequence>
<name>A3V269_9RHOB</name>
<gene>
    <name evidence="2" type="ORF">SKA53_11473</name>
</gene>
<dbReference type="EMBL" id="AAMS01000002">
    <property type="protein sequence ID" value="EAQ07450.1"/>
    <property type="molecule type" value="Genomic_DNA"/>
</dbReference>
<dbReference type="HOGENOM" id="CLU_1330819_0_0_5"/>
<proteinExistence type="predicted"/>
<feature type="compositionally biased region" description="Basic and acidic residues" evidence="1">
    <location>
        <begin position="1"/>
        <end position="11"/>
    </location>
</feature>
<protein>
    <submittedName>
        <fullName evidence="2">Uncharacterized protein</fullName>
    </submittedName>
</protein>
<organism evidence="2 3">
    <name type="scientific">Yoonia vestfoldensis SKA53</name>
    <dbReference type="NCBI Taxonomy" id="314232"/>
    <lineage>
        <taxon>Bacteria</taxon>
        <taxon>Pseudomonadati</taxon>
        <taxon>Pseudomonadota</taxon>
        <taxon>Alphaproteobacteria</taxon>
        <taxon>Rhodobacterales</taxon>
        <taxon>Paracoccaceae</taxon>
        <taxon>Yoonia</taxon>
    </lineage>
</organism>
<dbReference type="eggNOG" id="ENOG5033H5W">
    <property type="taxonomic scope" value="Bacteria"/>
</dbReference>
<feature type="compositionally biased region" description="Acidic residues" evidence="1">
    <location>
        <begin position="217"/>
        <end position="230"/>
    </location>
</feature>
<dbReference type="STRING" id="314232.SKA53_11473"/>
<comment type="caution">
    <text evidence="2">The sequence shown here is derived from an EMBL/GenBank/DDBJ whole genome shotgun (WGS) entry which is preliminary data.</text>
</comment>
<feature type="region of interest" description="Disordered" evidence="1">
    <location>
        <begin position="202"/>
        <end position="237"/>
    </location>
</feature>
<keyword evidence="3" id="KW-1185">Reference proteome</keyword>
<feature type="region of interest" description="Disordered" evidence="1">
    <location>
        <begin position="1"/>
        <end position="47"/>
    </location>
</feature>
<evidence type="ECO:0000256" key="1">
    <source>
        <dbReference type="SAM" id="MobiDB-lite"/>
    </source>
</evidence>
<evidence type="ECO:0000313" key="2">
    <source>
        <dbReference type="EMBL" id="EAQ07450.1"/>
    </source>
</evidence>
<dbReference type="Proteomes" id="UP000004507">
    <property type="component" value="Unassembled WGS sequence"/>
</dbReference>
<evidence type="ECO:0000313" key="3">
    <source>
        <dbReference type="Proteomes" id="UP000004507"/>
    </source>
</evidence>
<reference evidence="2 3" key="1">
    <citation type="submission" date="2006-01" db="EMBL/GenBank/DDBJ databases">
        <authorList>
            <person name="Hagstrom A."/>
            <person name="Ferriera S."/>
            <person name="Johnson J."/>
            <person name="Kravitz S."/>
            <person name="Halpern A."/>
            <person name="Remington K."/>
            <person name="Beeson K."/>
            <person name="Tran B."/>
            <person name="Rogers Y.-H."/>
            <person name="Friedman R."/>
            <person name="Venter J.C."/>
        </authorList>
    </citation>
    <scope>NUCLEOTIDE SEQUENCE [LARGE SCALE GENOMIC DNA]</scope>
    <source>
        <strain evidence="2 3">SKA53</strain>
    </source>
</reference>